<keyword evidence="3" id="KW-1185">Reference proteome</keyword>
<evidence type="ECO:0000259" key="1">
    <source>
        <dbReference type="Pfam" id="PF13503"/>
    </source>
</evidence>
<sequence length="292" mass="32368">MNYGVDPHHPDLLGQIEATLAALTEKHPDLITTLLINGTFDDELASEFFMQSKGLRTGVVSLYENSVLSGLEECAPFLLTAEMTRLPRLLARSQGVPMFSLLQSTLTIHALQRHFSAFLQVRTPSDGLCFPLRFSDAMCSQNILRCLNDAQRIKFCSGFTAWHLVNRGGTLTTIEGTCFNATSYTPPIVSADNAIDITDKQYARLIHGGEAAYLLCHFARTVPALVTGAPLSIKYTMITSMLAAMDRRDIMDDTERRDLLSHALRMSDRERAVAMLDAAQQHGTKIAIQRFT</sequence>
<dbReference type="EMBL" id="JACHHQ010000006">
    <property type="protein sequence ID" value="MBB5201338.1"/>
    <property type="molecule type" value="Genomic_DNA"/>
</dbReference>
<comment type="caution">
    <text evidence="2">The sequence shown here is derived from an EMBL/GenBank/DDBJ whole genome shotgun (WGS) entry which is preliminary data.</text>
</comment>
<feature type="domain" description="DUF4123" evidence="1">
    <location>
        <begin position="56"/>
        <end position="152"/>
    </location>
</feature>
<evidence type="ECO:0000313" key="2">
    <source>
        <dbReference type="EMBL" id="MBB5201338.1"/>
    </source>
</evidence>
<dbReference type="AlphaFoldDB" id="A0A840RW62"/>
<dbReference type="Pfam" id="PF13503">
    <property type="entry name" value="DUF4123"/>
    <property type="match status" value="1"/>
</dbReference>
<accession>A0A840RW62</accession>
<dbReference type="RefSeq" id="WP_168056573.1">
    <property type="nucleotide sequence ID" value="NZ_JAAOZT010000011.1"/>
</dbReference>
<evidence type="ECO:0000313" key="3">
    <source>
        <dbReference type="Proteomes" id="UP000571084"/>
    </source>
</evidence>
<reference evidence="2 3" key="1">
    <citation type="submission" date="2020-08" db="EMBL/GenBank/DDBJ databases">
        <title>Genomic Encyclopedia of Type Strains, Phase IV (KMG-IV): sequencing the most valuable type-strain genomes for metagenomic binning, comparative biology and taxonomic classification.</title>
        <authorList>
            <person name="Goeker M."/>
        </authorList>
    </citation>
    <scope>NUCLEOTIDE SEQUENCE [LARGE SCALE GENOMIC DNA]</scope>
    <source>
        <strain evidence="2 3">DSM 23240</strain>
    </source>
</reference>
<proteinExistence type="predicted"/>
<organism evidence="2 3">
    <name type="scientific">Glaciimonas immobilis</name>
    <dbReference type="NCBI Taxonomy" id="728004"/>
    <lineage>
        <taxon>Bacteria</taxon>
        <taxon>Pseudomonadati</taxon>
        <taxon>Pseudomonadota</taxon>
        <taxon>Betaproteobacteria</taxon>
        <taxon>Burkholderiales</taxon>
        <taxon>Oxalobacteraceae</taxon>
        <taxon>Glaciimonas</taxon>
    </lineage>
</organism>
<gene>
    <name evidence="2" type="ORF">HNR39_003187</name>
</gene>
<dbReference type="Proteomes" id="UP000571084">
    <property type="component" value="Unassembled WGS sequence"/>
</dbReference>
<name>A0A840RW62_9BURK</name>
<protein>
    <recommendedName>
        <fullName evidence="1">DUF4123 domain-containing protein</fullName>
    </recommendedName>
</protein>
<dbReference type="InterPro" id="IPR025391">
    <property type="entry name" value="DUF4123"/>
</dbReference>